<protein>
    <recommendedName>
        <fullName evidence="1">DUF6919 domain-containing protein</fullName>
    </recommendedName>
</protein>
<dbReference type="EMBL" id="BIFH01000050">
    <property type="protein sequence ID" value="GCE01564.1"/>
    <property type="molecule type" value="Genomic_DNA"/>
</dbReference>
<dbReference type="InterPro" id="IPR054212">
    <property type="entry name" value="DUF6919"/>
</dbReference>
<dbReference type="RefSeq" id="WP_126643185.1">
    <property type="nucleotide sequence ID" value="NZ_BIFH01000050.1"/>
</dbReference>
<gene>
    <name evidence="2" type="ORF">EHYA_09330</name>
</gene>
<organism evidence="2 3">
    <name type="scientific">Embleya hyalina</name>
    <dbReference type="NCBI Taxonomy" id="516124"/>
    <lineage>
        <taxon>Bacteria</taxon>
        <taxon>Bacillati</taxon>
        <taxon>Actinomycetota</taxon>
        <taxon>Actinomycetes</taxon>
        <taxon>Kitasatosporales</taxon>
        <taxon>Streptomycetaceae</taxon>
        <taxon>Embleya</taxon>
    </lineage>
</organism>
<sequence length="215" mass="22753">MHLRLRLPWMSRSDRRRWGAARTLGDLCGLTALWLTGHIRSVPGTVPNYGPDEETAAITPALVALCHAGVLTTWSQPGLSETVGGAPWDQRAVLEGFVRPGVVDRLVDAATAAGLIVIVQPPAGGPPLGARVDVTLYDGDPYTMVGHQLDRDLLRGEWSVVSDAAYAELATAVQLTLISPEFGPGGNRLWPILLTAVGVDPATVGMHAEPVGSSR</sequence>
<comment type="caution">
    <text evidence="2">The sequence shown here is derived from an EMBL/GenBank/DDBJ whole genome shotgun (WGS) entry which is preliminary data.</text>
</comment>
<name>A0A401Z3Y9_9ACTN</name>
<evidence type="ECO:0000259" key="1">
    <source>
        <dbReference type="Pfam" id="PF21897"/>
    </source>
</evidence>
<keyword evidence="3" id="KW-1185">Reference proteome</keyword>
<evidence type="ECO:0000313" key="2">
    <source>
        <dbReference type="EMBL" id="GCE01564.1"/>
    </source>
</evidence>
<dbReference type="Proteomes" id="UP000286931">
    <property type="component" value="Unassembled WGS sequence"/>
</dbReference>
<evidence type="ECO:0000313" key="3">
    <source>
        <dbReference type="Proteomes" id="UP000286931"/>
    </source>
</evidence>
<accession>A0A401Z3Y9</accession>
<feature type="domain" description="DUF6919" evidence="1">
    <location>
        <begin position="13"/>
        <end position="196"/>
    </location>
</feature>
<dbReference type="Pfam" id="PF21897">
    <property type="entry name" value="DUF6919"/>
    <property type="match status" value="1"/>
</dbReference>
<proteinExistence type="predicted"/>
<reference evidence="2 3" key="1">
    <citation type="submission" date="2018-12" db="EMBL/GenBank/DDBJ databases">
        <title>Draft genome sequence of Embleya hyalina NBRC 13850T.</title>
        <authorList>
            <person name="Komaki H."/>
            <person name="Hosoyama A."/>
            <person name="Kimura A."/>
            <person name="Ichikawa N."/>
            <person name="Tamura T."/>
        </authorList>
    </citation>
    <scope>NUCLEOTIDE SEQUENCE [LARGE SCALE GENOMIC DNA]</scope>
    <source>
        <strain evidence="2 3">NBRC 13850</strain>
    </source>
</reference>
<dbReference type="AlphaFoldDB" id="A0A401Z3Y9"/>
<dbReference type="OrthoDB" id="4195350at2"/>